<evidence type="ECO:0000256" key="2">
    <source>
        <dbReference type="SAM" id="Coils"/>
    </source>
</evidence>
<evidence type="ECO:0000313" key="3">
    <source>
        <dbReference type="EMBL" id="RNA02909.1"/>
    </source>
</evidence>
<dbReference type="GO" id="GO:0005856">
    <property type="term" value="C:cytoskeleton"/>
    <property type="evidence" value="ECO:0007669"/>
    <property type="project" value="UniProtKB-SubCell"/>
</dbReference>
<dbReference type="GO" id="GO:0031209">
    <property type="term" value="C:SCAR complex"/>
    <property type="evidence" value="ECO:0007669"/>
    <property type="project" value="TreeGrafter"/>
</dbReference>
<dbReference type="PANTHER" id="PTHR12902:SF1">
    <property type="entry name" value="WISKOTT-ALDRICH SYNDROME PROTEIN FAMILY MEMBER"/>
    <property type="match status" value="1"/>
</dbReference>
<dbReference type="PANTHER" id="PTHR12902">
    <property type="entry name" value="WASP-1"/>
    <property type="match status" value="1"/>
</dbReference>
<evidence type="ECO:0000256" key="1">
    <source>
        <dbReference type="ARBA" id="ARBA00006993"/>
    </source>
</evidence>
<dbReference type="GO" id="GO:0003779">
    <property type="term" value="F:actin binding"/>
    <property type="evidence" value="ECO:0007669"/>
    <property type="project" value="UniProtKB-KW"/>
</dbReference>
<dbReference type="Proteomes" id="UP000276133">
    <property type="component" value="Unassembled WGS sequence"/>
</dbReference>
<dbReference type="GO" id="GO:2000601">
    <property type="term" value="P:positive regulation of Arp2/3 complex-mediated actin nucleation"/>
    <property type="evidence" value="ECO:0007669"/>
    <property type="project" value="TreeGrafter"/>
</dbReference>
<keyword evidence="2" id="KW-0175">Coiled coil</keyword>
<dbReference type="InterPro" id="IPR028288">
    <property type="entry name" value="SCAR/WAVE_fam"/>
</dbReference>
<dbReference type="Gene3D" id="6.10.280.150">
    <property type="match status" value="1"/>
</dbReference>
<dbReference type="GO" id="GO:0034237">
    <property type="term" value="F:protein kinase A regulatory subunit binding"/>
    <property type="evidence" value="ECO:0007669"/>
    <property type="project" value="TreeGrafter"/>
</dbReference>
<dbReference type="GO" id="GO:0071933">
    <property type="term" value="F:Arp2/3 complex binding"/>
    <property type="evidence" value="ECO:0007669"/>
    <property type="project" value="TreeGrafter"/>
</dbReference>
<gene>
    <name evidence="3" type="ORF">BpHYR1_022951</name>
</gene>
<organism evidence="3 4">
    <name type="scientific">Brachionus plicatilis</name>
    <name type="common">Marine rotifer</name>
    <name type="synonym">Brachionus muelleri</name>
    <dbReference type="NCBI Taxonomy" id="10195"/>
    <lineage>
        <taxon>Eukaryota</taxon>
        <taxon>Metazoa</taxon>
        <taxon>Spiralia</taxon>
        <taxon>Gnathifera</taxon>
        <taxon>Rotifera</taxon>
        <taxon>Eurotatoria</taxon>
        <taxon>Monogononta</taxon>
        <taxon>Pseudotrocha</taxon>
        <taxon>Ploima</taxon>
        <taxon>Brachionidae</taxon>
        <taxon>Brachionus</taxon>
    </lineage>
</organism>
<dbReference type="STRING" id="10195.A0A3M7PVE2"/>
<protein>
    <submittedName>
        <fullName evidence="3">Wiskott-Aldrich syndrome family member 3-like</fullName>
    </submittedName>
</protein>
<keyword evidence="4" id="KW-1185">Reference proteome</keyword>
<proteinExistence type="inferred from homology"/>
<dbReference type="OrthoDB" id="1060785at2759"/>
<dbReference type="GO" id="GO:0030036">
    <property type="term" value="P:actin cytoskeleton organization"/>
    <property type="evidence" value="ECO:0007669"/>
    <property type="project" value="InterPro"/>
</dbReference>
<name>A0A3M7PVE2_BRAPC</name>
<dbReference type="AlphaFoldDB" id="A0A3M7PVE2"/>
<reference evidence="3 4" key="1">
    <citation type="journal article" date="2018" name="Sci. Rep.">
        <title>Genomic signatures of local adaptation to the degree of environmental predictability in rotifers.</title>
        <authorList>
            <person name="Franch-Gras L."/>
            <person name="Hahn C."/>
            <person name="Garcia-Roger E.M."/>
            <person name="Carmona M.J."/>
            <person name="Serra M."/>
            <person name="Gomez A."/>
        </authorList>
    </citation>
    <scope>NUCLEOTIDE SEQUENCE [LARGE SCALE GENOMIC DNA]</scope>
    <source>
        <strain evidence="3">HYR1</strain>
    </source>
</reference>
<feature type="coiled-coil region" evidence="2">
    <location>
        <begin position="59"/>
        <end position="93"/>
    </location>
</feature>
<dbReference type="Gene3D" id="1.20.5.340">
    <property type="match status" value="1"/>
</dbReference>
<dbReference type="EMBL" id="REGN01008714">
    <property type="protein sequence ID" value="RNA02909.1"/>
    <property type="molecule type" value="Genomic_DNA"/>
</dbReference>
<evidence type="ECO:0000313" key="4">
    <source>
        <dbReference type="Proteomes" id="UP000276133"/>
    </source>
</evidence>
<comment type="similarity">
    <text evidence="1">Belongs to the SCAR/WAVE family.</text>
</comment>
<comment type="caution">
    <text evidence="3">The sequence shown here is derived from an EMBL/GenBank/DDBJ whole genome shotgun (WGS) entry which is preliminary data.</text>
</comment>
<sequence>MPFTKHIIEPINISQCPLPPGEPNELECISNLTLANVIRQLSSLGQHAGRIFDELVQDAAKINNRSQLLSQRIDNLRQKVADLDIQNEEVSLEDCQNKKQFRNSVKIEQKVVSRKTMPEAMKLMYQNADPPPALDRLNPYRRDGKDCMKFYTDPEFFFNIWCNELIKDNEVRKKEKKRRKQNN</sequence>
<accession>A0A3M7PVE2</accession>